<dbReference type="OrthoDB" id="2288585at2759"/>
<comment type="caution">
    <text evidence="1">The sequence shown here is derived from an EMBL/GenBank/DDBJ whole genome shotgun (WGS) entry which is preliminary data.</text>
</comment>
<protein>
    <submittedName>
        <fullName evidence="1">Uncharacterized protein</fullName>
    </submittedName>
</protein>
<accession>A0A8H7RVK8</accession>
<dbReference type="Proteomes" id="UP000646827">
    <property type="component" value="Unassembled WGS sequence"/>
</dbReference>
<proteinExistence type="predicted"/>
<dbReference type="EMBL" id="JAEPRB010000299">
    <property type="protein sequence ID" value="KAG2217428.1"/>
    <property type="molecule type" value="Genomic_DNA"/>
</dbReference>
<sequence length="54" mass="6348">MTQHRRLNVLDHTYYDSIAESIIEQLPRHQLKINEMKKAGYKIVGYCRKSVGNT</sequence>
<reference evidence="1 2" key="1">
    <citation type="submission" date="2020-12" db="EMBL/GenBank/DDBJ databases">
        <title>Metabolic potential, ecology and presence of endohyphal bacteria is reflected in genomic diversity of Mucoromycotina.</title>
        <authorList>
            <person name="Muszewska A."/>
            <person name="Okrasinska A."/>
            <person name="Steczkiewicz K."/>
            <person name="Drgas O."/>
            <person name="Orlowska M."/>
            <person name="Perlinska-Lenart U."/>
            <person name="Aleksandrzak-Piekarczyk T."/>
            <person name="Szatraj K."/>
            <person name="Zielenkiewicz U."/>
            <person name="Pilsyk S."/>
            <person name="Malc E."/>
            <person name="Mieczkowski P."/>
            <person name="Kruszewska J.S."/>
            <person name="Biernat P."/>
            <person name="Pawlowska J."/>
        </authorList>
    </citation>
    <scope>NUCLEOTIDE SEQUENCE [LARGE SCALE GENOMIC DNA]</scope>
    <source>
        <strain evidence="1 2">CBS 142.35</strain>
    </source>
</reference>
<evidence type="ECO:0000313" key="2">
    <source>
        <dbReference type="Proteomes" id="UP000646827"/>
    </source>
</evidence>
<dbReference type="AlphaFoldDB" id="A0A8H7RVK8"/>
<feature type="non-terminal residue" evidence="1">
    <location>
        <position position="1"/>
    </location>
</feature>
<name>A0A8H7RVK8_9FUNG</name>
<keyword evidence="2" id="KW-1185">Reference proteome</keyword>
<gene>
    <name evidence="1" type="ORF">INT45_013759</name>
</gene>
<evidence type="ECO:0000313" key="1">
    <source>
        <dbReference type="EMBL" id="KAG2217428.1"/>
    </source>
</evidence>
<organism evidence="1 2">
    <name type="scientific">Circinella minor</name>
    <dbReference type="NCBI Taxonomy" id="1195481"/>
    <lineage>
        <taxon>Eukaryota</taxon>
        <taxon>Fungi</taxon>
        <taxon>Fungi incertae sedis</taxon>
        <taxon>Mucoromycota</taxon>
        <taxon>Mucoromycotina</taxon>
        <taxon>Mucoromycetes</taxon>
        <taxon>Mucorales</taxon>
        <taxon>Lichtheimiaceae</taxon>
        <taxon>Circinella</taxon>
    </lineage>
</organism>